<dbReference type="EMBL" id="BMAT01004324">
    <property type="protein sequence ID" value="GFR71881.1"/>
    <property type="molecule type" value="Genomic_DNA"/>
</dbReference>
<organism evidence="1 2">
    <name type="scientific">Elysia marginata</name>
    <dbReference type="NCBI Taxonomy" id="1093978"/>
    <lineage>
        <taxon>Eukaryota</taxon>
        <taxon>Metazoa</taxon>
        <taxon>Spiralia</taxon>
        <taxon>Lophotrochozoa</taxon>
        <taxon>Mollusca</taxon>
        <taxon>Gastropoda</taxon>
        <taxon>Heterobranchia</taxon>
        <taxon>Euthyneura</taxon>
        <taxon>Panpulmonata</taxon>
        <taxon>Sacoglossa</taxon>
        <taxon>Placobranchoidea</taxon>
        <taxon>Plakobranchidae</taxon>
        <taxon>Elysia</taxon>
    </lineage>
</organism>
<comment type="caution">
    <text evidence="1">The sequence shown here is derived from an EMBL/GenBank/DDBJ whole genome shotgun (WGS) entry which is preliminary data.</text>
</comment>
<evidence type="ECO:0000313" key="1">
    <source>
        <dbReference type="EMBL" id="GFR71881.1"/>
    </source>
</evidence>
<gene>
    <name evidence="1" type="ORF">ElyMa_002103300</name>
</gene>
<keyword evidence="2" id="KW-1185">Reference proteome</keyword>
<reference evidence="1 2" key="1">
    <citation type="journal article" date="2021" name="Elife">
        <title>Chloroplast acquisition without the gene transfer in kleptoplastic sea slugs, Plakobranchus ocellatus.</title>
        <authorList>
            <person name="Maeda T."/>
            <person name="Takahashi S."/>
            <person name="Yoshida T."/>
            <person name="Shimamura S."/>
            <person name="Takaki Y."/>
            <person name="Nagai Y."/>
            <person name="Toyoda A."/>
            <person name="Suzuki Y."/>
            <person name="Arimoto A."/>
            <person name="Ishii H."/>
            <person name="Satoh N."/>
            <person name="Nishiyama T."/>
            <person name="Hasebe M."/>
            <person name="Maruyama T."/>
            <person name="Minagawa J."/>
            <person name="Obokata J."/>
            <person name="Shigenobu S."/>
        </authorList>
    </citation>
    <scope>NUCLEOTIDE SEQUENCE [LARGE SCALE GENOMIC DNA]</scope>
</reference>
<evidence type="ECO:0000313" key="2">
    <source>
        <dbReference type="Proteomes" id="UP000762676"/>
    </source>
</evidence>
<name>A0AAV4FFS5_9GAST</name>
<accession>A0AAV4FFS5</accession>
<dbReference type="Proteomes" id="UP000762676">
    <property type="component" value="Unassembled WGS sequence"/>
</dbReference>
<protein>
    <submittedName>
        <fullName evidence="1">Uncharacterized protein</fullName>
    </submittedName>
</protein>
<proteinExistence type="predicted"/>
<sequence length="93" mass="10628">MVFFSHGTAGSGFVSSVSCKIQYVEVSCLKFSLKCLFPTEEAALRRPYFGFRRSDHRLQWIKPKDAAFRPNEAIFMQQKRQTSRDACLCVVDG</sequence>
<dbReference type="AlphaFoldDB" id="A0AAV4FFS5"/>